<evidence type="ECO:0000313" key="2">
    <source>
        <dbReference type="Proteomes" id="UP000248066"/>
    </source>
</evidence>
<evidence type="ECO:0000313" key="1">
    <source>
        <dbReference type="EMBL" id="PYZ98542.1"/>
    </source>
</evidence>
<dbReference type="Pfam" id="PF03885">
    <property type="entry name" value="DUF327"/>
    <property type="match status" value="1"/>
</dbReference>
<gene>
    <name evidence="1" type="ORF">CR205_08130</name>
</gene>
<sequence>MDMIKAAGKPHTEPRTIHIKARRSGTAFQDMLQKDQEKHSRDRFDAMLLKMEDQAGRLARSGTARDLQDYKNLVADFLKTAVAFTLKREESRSGHRSGAEKVHQLVRKTDKELAALTEEVLTDQKGLSVMRRTGVIKGLLVNVYT</sequence>
<dbReference type="InterPro" id="IPR024042">
    <property type="entry name" value="TM1646-like_dom_sf"/>
</dbReference>
<dbReference type="Proteomes" id="UP000248066">
    <property type="component" value="Unassembled WGS sequence"/>
</dbReference>
<name>A0A2W0HN83_9BACI</name>
<dbReference type="Gene3D" id="1.20.120.490">
    <property type="entry name" value="Hypothetical protein TM1646-like domain"/>
    <property type="match status" value="1"/>
</dbReference>
<dbReference type="SUPFAM" id="SSF158397">
    <property type="entry name" value="TM1646-like"/>
    <property type="match status" value="1"/>
</dbReference>
<dbReference type="InterPro" id="IPR005585">
    <property type="entry name" value="DUF327"/>
</dbReference>
<evidence type="ECO:0008006" key="3">
    <source>
        <dbReference type="Google" id="ProtNLM"/>
    </source>
</evidence>
<reference evidence="1 2" key="1">
    <citation type="submission" date="2017-10" db="EMBL/GenBank/DDBJ databases">
        <title>Bacillus sp. nov., a halophilic bacterium isolated from a Yangshapao Lake.</title>
        <authorList>
            <person name="Wang H."/>
        </authorList>
    </citation>
    <scope>NUCLEOTIDE SEQUENCE [LARGE SCALE GENOMIC DNA]</scope>
    <source>
        <strain evidence="1 2">YSP-3</strain>
    </source>
</reference>
<dbReference type="EMBL" id="PDOF01000001">
    <property type="protein sequence ID" value="PYZ98542.1"/>
    <property type="molecule type" value="Genomic_DNA"/>
</dbReference>
<dbReference type="AlphaFoldDB" id="A0A2W0HN83"/>
<protein>
    <recommendedName>
        <fullName evidence="3">DUF327 family protein</fullName>
    </recommendedName>
</protein>
<proteinExistence type="predicted"/>
<organism evidence="1 2">
    <name type="scientific">Alteribacter lacisalsi</name>
    <dbReference type="NCBI Taxonomy" id="2045244"/>
    <lineage>
        <taxon>Bacteria</taxon>
        <taxon>Bacillati</taxon>
        <taxon>Bacillota</taxon>
        <taxon>Bacilli</taxon>
        <taxon>Bacillales</taxon>
        <taxon>Bacillaceae</taxon>
        <taxon>Alteribacter</taxon>
    </lineage>
</organism>
<dbReference type="OrthoDB" id="1680946at2"/>
<comment type="caution">
    <text evidence="1">The sequence shown here is derived from an EMBL/GenBank/DDBJ whole genome shotgun (WGS) entry which is preliminary data.</text>
</comment>
<keyword evidence="2" id="KW-1185">Reference proteome</keyword>
<accession>A0A2W0HN83</accession>